<keyword evidence="1" id="KW-0472">Membrane</keyword>
<dbReference type="RefSeq" id="WP_203865061.1">
    <property type="nucleotide sequence ID" value="NZ_BONW01000004.1"/>
</dbReference>
<feature type="transmembrane region" description="Helical" evidence="1">
    <location>
        <begin position="207"/>
        <end position="229"/>
    </location>
</feature>
<organism evidence="2 3">
    <name type="scientific">Plantactinospora endophytica</name>
    <dbReference type="NCBI Taxonomy" id="673535"/>
    <lineage>
        <taxon>Bacteria</taxon>
        <taxon>Bacillati</taxon>
        <taxon>Actinomycetota</taxon>
        <taxon>Actinomycetes</taxon>
        <taxon>Micromonosporales</taxon>
        <taxon>Micromonosporaceae</taxon>
        <taxon>Plantactinospora</taxon>
    </lineage>
</organism>
<proteinExistence type="predicted"/>
<dbReference type="EMBL" id="BONW01000004">
    <property type="protein sequence ID" value="GIG86440.1"/>
    <property type="molecule type" value="Genomic_DNA"/>
</dbReference>
<evidence type="ECO:0000256" key="1">
    <source>
        <dbReference type="SAM" id="Phobius"/>
    </source>
</evidence>
<sequence length="345" mass="35292">MRSIRWTVGTGLLPTALIGGTVAVTLAWRSRLPESLPNSGGVGDRPVVATIGVDTLAGVLLGAALAVWAVGLLVFASTRRHSGAGRHWLRLGAQVAVNAFAAAAATALLMLFAAALDAPTAADVRLSWSYLVAVTVLPMVAAVLFGLLAYLLAGTAPPASAGGGPAVPAPAAVAGPGAPERAAEAGPVLAAGADERLVWWEIRPLRLMLWTIGALALTGVLMAAVLVPLVGVTGWAGAAPTVTALAMLPFTSYRLTIDGEAVRVAVGPLRRRVPISAIAAAEPDHLALEDWLLRSIVRGANAPDVPLLPGPALALRLTDGSRRLVTCRDVPTAVAMVNTLRARRA</sequence>
<keyword evidence="1" id="KW-1133">Transmembrane helix</keyword>
<dbReference type="Proteomes" id="UP000646749">
    <property type="component" value="Unassembled WGS sequence"/>
</dbReference>
<evidence type="ECO:0000313" key="2">
    <source>
        <dbReference type="EMBL" id="GIG86440.1"/>
    </source>
</evidence>
<accession>A0ABQ4DVG9</accession>
<feature type="transmembrane region" description="Helical" evidence="1">
    <location>
        <begin position="95"/>
        <end position="116"/>
    </location>
</feature>
<feature type="transmembrane region" description="Helical" evidence="1">
    <location>
        <begin position="235"/>
        <end position="253"/>
    </location>
</feature>
<comment type="caution">
    <text evidence="2">The sequence shown here is derived from an EMBL/GenBank/DDBJ whole genome shotgun (WGS) entry which is preliminary data.</text>
</comment>
<keyword evidence="1" id="KW-0812">Transmembrane</keyword>
<protein>
    <recommendedName>
        <fullName evidence="4">DUF1648 domain-containing protein</fullName>
    </recommendedName>
</protein>
<feature type="transmembrane region" description="Helical" evidence="1">
    <location>
        <begin position="47"/>
        <end position="75"/>
    </location>
</feature>
<reference evidence="2 3" key="1">
    <citation type="submission" date="2021-01" db="EMBL/GenBank/DDBJ databases">
        <title>Whole genome shotgun sequence of Plantactinospora endophytica NBRC 110450.</title>
        <authorList>
            <person name="Komaki H."/>
            <person name="Tamura T."/>
        </authorList>
    </citation>
    <scope>NUCLEOTIDE SEQUENCE [LARGE SCALE GENOMIC DNA]</scope>
    <source>
        <strain evidence="2 3">NBRC 110450</strain>
    </source>
</reference>
<evidence type="ECO:0000313" key="3">
    <source>
        <dbReference type="Proteomes" id="UP000646749"/>
    </source>
</evidence>
<feature type="transmembrane region" description="Helical" evidence="1">
    <location>
        <begin position="128"/>
        <end position="153"/>
    </location>
</feature>
<keyword evidence="3" id="KW-1185">Reference proteome</keyword>
<evidence type="ECO:0008006" key="4">
    <source>
        <dbReference type="Google" id="ProtNLM"/>
    </source>
</evidence>
<gene>
    <name evidence="2" type="ORF">Pen02_13760</name>
</gene>
<name>A0ABQ4DVG9_9ACTN</name>